<dbReference type="GO" id="GO:0003700">
    <property type="term" value="F:DNA-binding transcription factor activity"/>
    <property type="evidence" value="ECO:0007669"/>
    <property type="project" value="TreeGrafter"/>
</dbReference>
<protein>
    <recommendedName>
        <fullName evidence="2">HTH cro/C1-type domain-containing protein</fullName>
    </recommendedName>
</protein>
<dbReference type="SMART" id="SM00530">
    <property type="entry name" value="HTH_XRE"/>
    <property type="match status" value="1"/>
</dbReference>
<accession>A0A1V9HPQ4</accession>
<proteinExistence type="predicted"/>
<dbReference type="PANTHER" id="PTHR46797">
    <property type="entry name" value="HTH-TYPE TRANSCRIPTIONAL REGULATOR"/>
    <property type="match status" value="1"/>
</dbReference>
<reference evidence="3 4" key="1">
    <citation type="journal article" date="2016" name="Plant Pathol.">
        <title>Genetic characterization of strains named as Xanthomonas axonopodis pv. dieffenbachiae leads to a taxonomic revision of the X. axonopodis species complex.</title>
        <authorList>
            <person name="Constantin E.C."/>
            <person name="Cleenwerck I."/>
            <person name="Maes M."/>
            <person name="Baeyen S."/>
            <person name="Van Malderghem C."/>
            <person name="De Vos P."/>
            <person name="Cottyn B."/>
        </authorList>
    </citation>
    <scope>NUCLEOTIDE SEQUENCE [LARGE SCALE GENOMIC DNA]</scope>
    <source>
        <strain evidence="4">LMG9055</strain>
    </source>
</reference>
<keyword evidence="1" id="KW-0238">DNA-binding</keyword>
<evidence type="ECO:0000256" key="1">
    <source>
        <dbReference type="ARBA" id="ARBA00023125"/>
    </source>
</evidence>
<dbReference type="Proteomes" id="UP000050343">
    <property type="component" value="Unassembled WGS sequence"/>
</dbReference>
<dbReference type="Gene3D" id="1.10.260.40">
    <property type="entry name" value="lambda repressor-like DNA-binding domains"/>
    <property type="match status" value="1"/>
</dbReference>
<dbReference type="GO" id="GO:0003677">
    <property type="term" value="F:DNA binding"/>
    <property type="evidence" value="ECO:0007669"/>
    <property type="project" value="UniProtKB-KW"/>
</dbReference>
<organism evidence="3 4">
    <name type="scientific">Xanthomonas phaseoli pv. syngonii LMG 9055</name>
    <dbReference type="NCBI Taxonomy" id="1437878"/>
    <lineage>
        <taxon>Bacteria</taxon>
        <taxon>Pseudomonadati</taxon>
        <taxon>Pseudomonadota</taxon>
        <taxon>Gammaproteobacteria</taxon>
        <taxon>Lysobacterales</taxon>
        <taxon>Lysobacteraceae</taxon>
        <taxon>Xanthomonas</taxon>
    </lineage>
</organism>
<gene>
    <name evidence="3" type="ORF">IA54_017115</name>
</gene>
<dbReference type="CDD" id="cd00093">
    <property type="entry name" value="HTH_XRE"/>
    <property type="match status" value="1"/>
</dbReference>
<dbReference type="InterPro" id="IPR010982">
    <property type="entry name" value="Lambda_DNA-bd_dom_sf"/>
</dbReference>
<evidence type="ECO:0000313" key="3">
    <source>
        <dbReference type="EMBL" id="OQP84875.1"/>
    </source>
</evidence>
<sequence length="83" mass="9376">MATDSKFIQKTFGEVLREIRVGRGLSQQELALQSELDRTYVSLLERGLRQPTLTTLIVLAATLDMAPAELVQRTTAFLLRKRT</sequence>
<dbReference type="Pfam" id="PF01381">
    <property type="entry name" value="HTH_3"/>
    <property type="match status" value="1"/>
</dbReference>
<evidence type="ECO:0000259" key="2">
    <source>
        <dbReference type="PROSITE" id="PS50943"/>
    </source>
</evidence>
<name>A0A1V9HPQ4_9XANT</name>
<dbReference type="PANTHER" id="PTHR46797:SF1">
    <property type="entry name" value="METHYLPHOSPHONATE SYNTHASE"/>
    <property type="match status" value="1"/>
</dbReference>
<dbReference type="InterPro" id="IPR001387">
    <property type="entry name" value="Cro/C1-type_HTH"/>
</dbReference>
<dbReference type="EMBL" id="JPUO02000009">
    <property type="protein sequence ID" value="OQP84875.1"/>
    <property type="molecule type" value="Genomic_DNA"/>
</dbReference>
<evidence type="ECO:0000313" key="4">
    <source>
        <dbReference type="Proteomes" id="UP000050343"/>
    </source>
</evidence>
<dbReference type="GO" id="GO:0005829">
    <property type="term" value="C:cytosol"/>
    <property type="evidence" value="ECO:0007669"/>
    <property type="project" value="TreeGrafter"/>
</dbReference>
<reference evidence="3 4" key="2">
    <citation type="journal article" date="2017" name="Plant Pathol.">
        <title>Pathogenicity and virulence gene content of Xanthomonas strains infecting Araceae, formerly known as Xanthomonas axonopodis pv. dieffenbachiae.</title>
        <authorList>
            <person name="Constantin E.C."/>
            <person name="Haegeman A."/>
            <person name="Van Vaerenbergh J."/>
            <person name="Baeyen S."/>
            <person name="Van Malderghem C."/>
            <person name="Maes M."/>
            <person name="Cottyn B."/>
        </authorList>
    </citation>
    <scope>NUCLEOTIDE SEQUENCE [LARGE SCALE GENOMIC DNA]</scope>
    <source>
        <strain evidence="4">LMG9055</strain>
    </source>
</reference>
<comment type="caution">
    <text evidence="3">The sequence shown here is derived from an EMBL/GenBank/DDBJ whole genome shotgun (WGS) entry which is preliminary data.</text>
</comment>
<feature type="domain" description="HTH cro/C1-type" evidence="2">
    <location>
        <begin position="16"/>
        <end position="70"/>
    </location>
</feature>
<dbReference type="InterPro" id="IPR050807">
    <property type="entry name" value="TransReg_Diox_bact_type"/>
</dbReference>
<dbReference type="AlphaFoldDB" id="A0A1V9HPQ4"/>
<dbReference type="SUPFAM" id="SSF47413">
    <property type="entry name" value="lambda repressor-like DNA-binding domains"/>
    <property type="match status" value="1"/>
</dbReference>
<dbReference type="PROSITE" id="PS50943">
    <property type="entry name" value="HTH_CROC1"/>
    <property type="match status" value="1"/>
</dbReference>